<gene>
    <name evidence="2" type="ORF">EW145_g7211</name>
</gene>
<comment type="caution">
    <text evidence="2">The sequence shown here is derived from an EMBL/GenBank/DDBJ whole genome shotgun (WGS) entry which is preliminary data.</text>
</comment>
<protein>
    <submittedName>
        <fullName evidence="2">Uncharacterized protein</fullName>
    </submittedName>
</protein>
<evidence type="ECO:0000256" key="1">
    <source>
        <dbReference type="SAM" id="MobiDB-lite"/>
    </source>
</evidence>
<dbReference type="AlphaFoldDB" id="A0A4S4KNI4"/>
<proteinExistence type="predicted"/>
<sequence length="204" mass="22442">MHSRLAYASALPTPSRHSASAPQASSNHISPRYTSTCIPQPTSSRWRALTHAHIRALSPNLDNIAVTEVTDTALRGVANVLSAGGFGEVEALLTRASARHRAQLRRIAELANRLAYVLREGTMSTDFQPLFVESVREFSPLTMENVYEGYGPSKGRVLCTTEIGLQCLTNRGKDGKDFSSQTIERRVVLKPRVVLESIVQVLDR</sequence>
<reference evidence="2 3" key="1">
    <citation type="submission" date="2019-02" db="EMBL/GenBank/DDBJ databases">
        <title>Genome sequencing of the rare red list fungi Phellinidium pouzarii.</title>
        <authorList>
            <person name="Buettner E."/>
            <person name="Kellner H."/>
        </authorList>
    </citation>
    <scope>NUCLEOTIDE SEQUENCE [LARGE SCALE GENOMIC DNA]</scope>
    <source>
        <strain evidence="2 3">DSM 108285</strain>
    </source>
</reference>
<keyword evidence="3" id="KW-1185">Reference proteome</keyword>
<organism evidence="2 3">
    <name type="scientific">Phellinidium pouzarii</name>
    <dbReference type="NCBI Taxonomy" id="167371"/>
    <lineage>
        <taxon>Eukaryota</taxon>
        <taxon>Fungi</taxon>
        <taxon>Dikarya</taxon>
        <taxon>Basidiomycota</taxon>
        <taxon>Agaricomycotina</taxon>
        <taxon>Agaricomycetes</taxon>
        <taxon>Hymenochaetales</taxon>
        <taxon>Hymenochaetaceae</taxon>
        <taxon>Phellinidium</taxon>
    </lineage>
</organism>
<evidence type="ECO:0000313" key="3">
    <source>
        <dbReference type="Proteomes" id="UP000308199"/>
    </source>
</evidence>
<accession>A0A4S4KNI4</accession>
<feature type="region of interest" description="Disordered" evidence="1">
    <location>
        <begin position="1"/>
        <end position="34"/>
    </location>
</feature>
<evidence type="ECO:0000313" key="2">
    <source>
        <dbReference type="EMBL" id="THG99726.1"/>
    </source>
</evidence>
<dbReference type="Proteomes" id="UP000308199">
    <property type="component" value="Unassembled WGS sequence"/>
</dbReference>
<dbReference type="OrthoDB" id="3173171at2759"/>
<dbReference type="EMBL" id="SGPK01000671">
    <property type="protein sequence ID" value="THG99726.1"/>
    <property type="molecule type" value="Genomic_DNA"/>
</dbReference>
<name>A0A4S4KNI4_9AGAM</name>
<feature type="compositionally biased region" description="Polar residues" evidence="1">
    <location>
        <begin position="15"/>
        <end position="34"/>
    </location>
</feature>